<reference evidence="1" key="2">
    <citation type="journal article" date="2015" name="Fish Shellfish Immunol.">
        <title>Early steps in the European eel (Anguilla anguilla)-Vibrio vulnificus interaction in the gills: Role of the RtxA13 toxin.</title>
        <authorList>
            <person name="Callol A."/>
            <person name="Pajuelo D."/>
            <person name="Ebbesson L."/>
            <person name="Teles M."/>
            <person name="MacKenzie S."/>
            <person name="Amaro C."/>
        </authorList>
    </citation>
    <scope>NUCLEOTIDE SEQUENCE</scope>
</reference>
<accession>A0A0E9QTW5</accession>
<organism evidence="1">
    <name type="scientific">Anguilla anguilla</name>
    <name type="common">European freshwater eel</name>
    <name type="synonym">Muraena anguilla</name>
    <dbReference type="NCBI Taxonomy" id="7936"/>
    <lineage>
        <taxon>Eukaryota</taxon>
        <taxon>Metazoa</taxon>
        <taxon>Chordata</taxon>
        <taxon>Craniata</taxon>
        <taxon>Vertebrata</taxon>
        <taxon>Euteleostomi</taxon>
        <taxon>Actinopterygii</taxon>
        <taxon>Neopterygii</taxon>
        <taxon>Teleostei</taxon>
        <taxon>Anguilliformes</taxon>
        <taxon>Anguillidae</taxon>
        <taxon>Anguilla</taxon>
    </lineage>
</organism>
<proteinExistence type="predicted"/>
<evidence type="ECO:0000313" key="1">
    <source>
        <dbReference type="EMBL" id="JAH20406.1"/>
    </source>
</evidence>
<name>A0A0E9QTW5_ANGAN</name>
<protein>
    <submittedName>
        <fullName evidence="1">Uncharacterized protein</fullName>
    </submittedName>
</protein>
<reference evidence="1" key="1">
    <citation type="submission" date="2014-11" db="EMBL/GenBank/DDBJ databases">
        <authorList>
            <person name="Amaro Gonzalez C."/>
        </authorList>
    </citation>
    <scope>NUCLEOTIDE SEQUENCE</scope>
</reference>
<dbReference type="EMBL" id="GBXM01088171">
    <property type="protein sequence ID" value="JAH20406.1"/>
    <property type="molecule type" value="Transcribed_RNA"/>
</dbReference>
<dbReference type="AlphaFoldDB" id="A0A0E9QTW5"/>
<sequence>MYFWLTYTTITIYIFIVGNPLYKWNKPLPAVPLLENSVLLGWLKRPWLHFSRITTPIIHYFQ</sequence>